<accession>A0ABQ5EJC6</accession>
<comment type="caution">
    <text evidence="1">The sequence shown here is derived from an EMBL/GenBank/DDBJ whole genome shotgun (WGS) entry which is preliminary data.</text>
</comment>
<evidence type="ECO:0000313" key="1">
    <source>
        <dbReference type="EMBL" id="GJT51021.1"/>
    </source>
</evidence>
<organism evidence="1 2">
    <name type="scientific">Tanacetum coccineum</name>
    <dbReference type="NCBI Taxonomy" id="301880"/>
    <lineage>
        <taxon>Eukaryota</taxon>
        <taxon>Viridiplantae</taxon>
        <taxon>Streptophyta</taxon>
        <taxon>Embryophyta</taxon>
        <taxon>Tracheophyta</taxon>
        <taxon>Spermatophyta</taxon>
        <taxon>Magnoliopsida</taxon>
        <taxon>eudicotyledons</taxon>
        <taxon>Gunneridae</taxon>
        <taxon>Pentapetalae</taxon>
        <taxon>asterids</taxon>
        <taxon>campanulids</taxon>
        <taxon>Asterales</taxon>
        <taxon>Asteraceae</taxon>
        <taxon>Asteroideae</taxon>
        <taxon>Anthemideae</taxon>
        <taxon>Anthemidinae</taxon>
        <taxon>Tanacetum</taxon>
    </lineage>
</organism>
<evidence type="ECO:0000313" key="2">
    <source>
        <dbReference type="Proteomes" id="UP001151760"/>
    </source>
</evidence>
<proteinExistence type="predicted"/>
<sequence>MDLNLNNQNDQWELNLDIHDSDLRLTPVYHPYRSTRVETSTTTQKPVRIIPGPVGDIKNFLKNGKLDQVIAIVKSCTSNVLSDLTVTLKDLSGTVFHKDRVLGSGSGVGGSGMLDEEEIVKLLKE</sequence>
<name>A0ABQ5EJC6_9ASTR</name>
<reference evidence="1" key="1">
    <citation type="journal article" date="2022" name="Int. J. Mol. Sci.">
        <title>Draft Genome of Tanacetum Coccineum: Genomic Comparison of Closely Related Tanacetum-Family Plants.</title>
        <authorList>
            <person name="Yamashiro T."/>
            <person name="Shiraishi A."/>
            <person name="Nakayama K."/>
            <person name="Satake H."/>
        </authorList>
    </citation>
    <scope>NUCLEOTIDE SEQUENCE</scope>
</reference>
<protein>
    <submittedName>
        <fullName evidence="1">Uncharacterized protein</fullName>
    </submittedName>
</protein>
<dbReference type="Proteomes" id="UP001151760">
    <property type="component" value="Unassembled WGS sequence"/>
</dbReference>
<dbReference type="EMBL" id="BQNB010016372">
    <property type="protein sequence ID" value="GJT51021.1"/>
    <property type="molecule type" value="Genomic_DNA"/>
</dbReference>
<reference evidence="1" key="2">
    <citation type="submission" date="2022-01" db="EMBL/GenBank/DDBJ databases">
        <authorList>
            <person name="Yamashiro T."/>
            <person name="Shiraishi A."/>
            <person name="Satake H."/>
            <person name="Nakayama K."/>
        </authorList>
    </citation>
    <scope>NUCLEOTIDE SEQUENCE</scope>
</reference>
<keyword evidence="2" id="KW-1185">Reference proteome</keyword>
<gene>
    <name evidence="1" type="ORF">Tco_0977178</name>
</gene>